<dbReference type="Proteomes" id="UP000001072">
    <property type="component" value="Unassembled WGS sequence"/>
</dbReference>
<dbReference type="RefSeq" id="XP_007412242.1">
    <property type="nucleotide sequence ID" value="XM_007412180.1"/>
</dbReference>
<sequence length="521" mass="59977">MKPSSWTAQLSLWREIISEIHEGTERASILEIFLELGSSASTHEASSSINNLTDSSVGQILEVVHDDQSQPRSRRVGLMDLPIEVFDKILDQIHRLPNHGLYEKRTLGEVKITGPGDMTPYYTYLYRDSPILNHVQNFSLTSREIYQYCQPRLWRKLIFPTSSPAPIDLWTKGILCKQGTHVQSLALTLSENCCKPLGEFIEHDSFYDNLDIDPTRERKQISPKNVKDLINMCPNLSTLEMSYDYEEPNDDKGRTEDFLLDLVPLISNLKHLQEFIFVDTNRGTILYEFPSKVIGILPLLESLIICVPTHTVSGSQKLLDSSFGFNLSKLRYLSRLSLGYVDVIDESWCLYEWPKTITNIEFLCCRGLLPSLAHQVIHHIAPYLTDLSLDFPYKDDGDDWEFEPNWNPQSHLSFPYLTNLRLCTRNAHFLVSFQNCKSLRRVEFSCRTLEHCRVPRGILLEGNWPQLEKLHVNADGVEIIGVNLREVEDELLSLEQCCKEINLKVIITRFTRKFVWGNNIA</sequence>
<dbReference type="SUPFAM" id="SSF52047">
    <property type="entry name" value="RNI-like"/>
    <property type="match status" value="1"/>
</dbReference>
<dbReference type="Gene3D" id="3.80.10.10">
    <property type="entry name" value="Ribonuclease Inhibitor"/>
    <property type="match status" value="1"/>
</dbReference>
<evidence type="ECO:0000313" key="2">
    <source>
        <dbReference type="Proteomes" id="UP000001072"/>
    </source>
</evidence>
<dbReference type="HOGENOM" id="CLU_038719_0_0_1"/>
<dbReference type="VEuPathDB" id="FungiDB:MELLADRAFT_108463"/>
<dbReference type="InterPro" id="IPR032675">
    <property type="entry name" value="LRR_dom_sf"/>
</dbReference>
<keyword evidence="2" id="KW-1185">Reference proteome</keyword>
<dbReference type="KEGG" id="mlr:MELLADRAFT_108463"/>
<dbReference type="InParanoid" id="F4RT64"/>
<reference evidence="2" key="1">
    <citation type="journal article" date="2011" name="Proc. Natl. Acad. Sci. U.S.A.">
        <title>Obligate biotrophy features unraveled by the genomic analysis of rust fungi.</title>
        <authorList>
            <person name="Duplessis S."/>
            <person name="Cuomo C.A."/>
            <person name="Lin Y.-C."/>
            <person name="Aerts A."/>
            <person name="Tisserant E."/>
            <person name="Veneault-Fourrey C."/>
            <person name="Joly D.L."/>
            <person name="Hacquard S."/>
            <person name="Amselem J."/>
            <person name="Cantarel B.L."/>
            <person name="Chiu R."/>
            <person name="Coutinho P.M."/>
            <person name="Feau N."/>
            <person name="Field M."/>
            <person name="Frey P."/>
            <person name="Gelhaye E."/>
            <person name="Goldberg J."/>
            <person name="Grabherr M.G."/>
            <person name="Kodira C.D."/>
            <person name="Kohler A."/>
            <person name="Kuees U."/>
            <person name="Lindquist E.A."/>
            <person name="Lucas S.M."/>
            <person name="Mago R."/>
            <person name="Mauceli E."/>
            <person name="Morin E."/>
            <person name="Murat C."/>
            <person name="Pangilinan J.L."/>
            <person name="Park R."/>
            <person name="Pearson M."/>
            <person name="Quesneville H."/>
            <person name="Rouhier N."/>
            <person name="Sakthikumar S."/>
            <person name="Salamov A.A."/>
            <person name="Schmutz J."/>
            <person name="Selles B."/>
            <person name="Shapiro H."/>
            <person name="Tanguay P."/>
            <person name="Tuskan G.A."/>
            <person name="Henrissat B."/>
            <person name="Van de Peer Y."/>
            <person name="Rouze P."/>
            <person name="Ellis J.G."/>
            <person name="Dodds P.N."/>
            <person name="Schein J.E."/>
            <person name="Zhong S."/>
            <person name="Hamelin R.C."/>
            <person name="Grigoriev I.V."/>
            <person name="Szabo L.J."/>
            <person name="Martin F."/>
        </authorList>
    </citation>
    <scope>NUCLEOTIDE SEQUENCE [LARGE SCALE GENOMIC DNA]</scope>
    <source>
        <strain evidence="2">98AG31 / pathotype 3-4-7</strain>
    </source>
</reference>
<accession>F4RT64</accession>
<gene>
    <name evidence="1" type="ORF">MELLADRAFT_108463</name>
</gene>
<proteinExistence type="predicted"/>
<protein>
    <recommendedName>
        <fullName evidence="3">F-box domain-containing protein</fullName>
    </recommendedName>
</protein>
<evidence type="ECO:0008006" key="3">
    <source>
        <dbReference type="Google" id="ProtNLM"/>
    </source>
</evidence>
<dbReference type="AlphaFoldDB" id="F4RT64"/>
<evidence type="ECO:0000313" key="1">
    <source>
        <dbReference type="EMBL" id="EGG04451.1"/>
    </source>
</evidence>
<dbReference type="GeneID" id="18923473"/>
<name>F4RT64_MELLP</name>
<dbReference type="EMBL" id="GL883118">
    <property type="protein sequence ID" value="EGG04451.1"/>
    <property type="molecule type" value="Genomic_DNA"/>
</dbReference>
<dbReference type="STRING" id="747676.F4RT64"/>
<organism evidence="2">
    <name type="scientific">Melampsora larici-populina (strain 98AG31 / pathotype 3-4-7)</name>
    <name type="common">Poplar leaf rust fungus</name>
    <dbReference type="NCBI Taxonomy" id="747676"/>
    <lineage>
        <taxon>Eukaryota</taxon>
        <taxon>Fungi</taxon>
        <taxon>Dikarya</taxon>
        <taxon>Basidiomycota</taxon>
        <taxon>Pucciniomycotina</taxon>
        <taxon>Pucciniomycetes</taxon>
        <taxon>Pucciniales</taxon>
        <taxon>Melampsoraceae</taxon>
        <taxon>Melampsora</taxon>
    </lineage>
</organism>